<dbReference type="GO" id="GO:0009317">
    <property type="term" value="C:acetyl-CoA carboxylase complex"/>
    <property type="evidence" value="ECO:0007669"/>
    <property type="project" value="InterPro"/>
</dbReference>
<dbReference type="SUPFAM" id="SSF52096">
    <property type="entry name" value="ClpP/crotonase"/>
    <property type="match status" value="1"/>
</dbReference>
<comment type="subunit">
    <text evidence="1">Acetyl-CoA carboxylase is a heterohexamer composed of biotin carboxyl carrier protein, biotin carboxylase and 2 subunits each of ACCase subunit alpha and ACCase plastid-coded subunit beta (accD).</text>
</comment>
<comment type="cofactor">
    <cofactor evidence="7">
        <name>Zn(2+)</name>
        <dbReference type="ChEBI" id="CHEBI:29105"/>
    </cofactor>
    <text evidence="7">Binds 1 zinc ion per subunit.</text>
</comment>
<evidence type="ECO:0000259" key="9">
    <source>
        <dbReference type="PROSITE" id="PS50980"/>
    </source>
</evidence>
<feature type="zinc finger region" description="C4-type" evidence="7">
    <location>
        <begin position="246"/>
        <end position="268"/>
    </location>
</feature>
<dbReference type="Gene3D" id="3.90.226.10">
    <property type="entry name" value="2-enoyl-CoA Hydratase, Chain A, domain 1"/>
    <property type="match status" value="1"/>
</dbReference>
<keyword evidence="5 7" id="KW-0862">Zinc</keyword>
<evidence type="ECO:0000256" key="5">
    <source>
        <dbReference type="ARBA" id="ARBA00022833"/>
    </source>
</evidence>
<dbReference type="GO" id="GO:0005524">
    <property type="term" value="F:ATP binding"/>
    <property type="evidence" value="ECO:0007669"/>
    <property type="project" value="UniProtKB-KW"/>
</dbReference>
<keyword evidence="7" id="KW-0444">Lipid biosynthesis</keyword>
<dbReference type="PANTHER" id="PTHR42995">
    <property type="entry name" value="ACETYL-COENZYME A CARBOXYLASE CARBOXYL TRANSFERASE SUBUNIT BETA, CHLOROPLASTIC"/>
    <property type="match status" value="1"/>
</dbReference>
<dbReference type="InterPro" id="IPR011762">
    <property type="entry name" value="COA_CT_N"/>
</dbReference>
<keyword evidence="7" id="KW-0276">Fatty acid metabolism</keyword>
<feature type="domain" description="CoA carboxyltransferase N-terminal" evidence="9">
    <location>
        <begin position="242"/>
        <end position="510"/>
    </location>
</feature>
<feature type="binding site" evidence="7">
    <location>
        <position position="265"/>
    </location>
    <ligand>
        <name>Zn(2+)</name>
        <dbReference type="ChEBI" id="CHEBI:29105"/>
    </ligand>
</feature>
<comment type="subunit">
    <text evidence="7">Acetyl-CoA carboxylase is a heterohexamer composed of biotin carboxyl carrier protein, biotin carboxylase and two subunits each of ACCase subunit alpha and ACCase plastid-coded subunit beta (accD).</text>
</comment>
<sequence>MTIHLLYFHANRRQEKSMERWWFNSMLFKKEFECQCGLNKSTESLGSIENTSEVDESDIKDKDTTQSCGGCDDSSYSKFDPFFVVKDIRNFIPDDTFLVKDSNGDSYSIYFDIENQIFEIDNNHSFRNELKIPYRNSSYLNRGSTSEDTYYNHYMYNTQYSWNNHINSCIDSYLQSQIGIENSIVSGSDHYSDSYIYSSICGESRNNGEVEVLDIQTHAKGSDFTIIESSNDPDVTEKYRHLWVQCENCYGLNYKKFLKSKMNICEQCGYHLKMNSSERIELLIDPGTWDPMDEDMASLDPIEFHSEEEPYKDRIDSYQKNTGLTEAVQTGIGQLNGIPVAVGVMDFQFMGGSMGSVVGEKITRLIEYATKRLVPLIIVCASGGARMQEGSLSLMQMAKISSALYDYQSNKKLFYVSILTSPTTGGVTASFGMLGDIIIAEPNAYIAFAGKRVIEQTLNTTVPEGSQVAEYLFEKGLFDLIVPRNLLKSVLSELFQFHAFVPLNQNETEH</sequence>
<keyword evidence="4 7" id="KW-0863">Zinc-finger</keyword>
<comment type="similarity">
    <text evidence="7">Belongs to the AccD/PCCB family.</text>
</comment>
<feature type="binding site" evidence="7">
    <location>
        <position position="268"/>
    </location>
    <ligand>
        <name>Zn(2+)</name>
        <dbReference type="ChEBI" id="CHEBI:29105"/>
    </ligand>
</feature>
<dbReference type="GO" id="GO:0009570">
    <property type="term" value="C:chloroplast stroma"/>
    <property type="evidence" value="ECO:0007669"/>
    <property type="project" value="UniProtKB-SubCell"/>
</dbReference>
<evidence type="ECO:0000256" key="3">
    <source>
        <dbReference type="ARBA" id="ARBA00022741"/>
    </source>
</evidence>
<name>A0A6F8EVG6_9GENT</name>
<evidence type="ECO:0000256" key="2">
    <source>
        <dbReference type="ARBA" id="ARBA00022679"/>
    </source>
</evidence>
<dbReference type="GO" id="GO:0006633">
    <property type="term" value="P:fatty acid biosynthetic process"/>
    <property type="evidence" value="ECO:0007669"/>
    <property type="project" value="UniProtKB-KW"/>
</dbReference>
<reference evidence="10" key="3">
    <citation type="journal article" date="2020" name="Zhi Wu Fen Lei Xue Bao">
        <title>Conflicting phylogenetic signals in genomic data of the coffee family (Rubiaceae).</title>
        <authorList>
            <person name="Wikstroem N."/>
            <person name="Bremer B."/>
            <person name="Rydin C."/>
        </authorList>
    </citation>
    <scope>NUCLEOTIDE SEQUENCE</scope>
</reference>
<evidence type="ECO:0000313" key="10">
    <source>
        <dbReference type="EMBL" id="ATL59569.1"/>
    </source>
</evidence>
<dbReference type="EMBL" id="MK590999">
    <property type="protein sequence ID" value="UEQ17658.1"/>
    <property type="molecule type" value="Genomic_DNA"/>
</dbReference>
<dbReference type="HAMAP" id="MF_01395">
    <property type="entry name" value="AcetylCoA_CT_beta"/>
    <property type="match status" value="1"/>
</dbReference>
<keyword evidence="3 7" id="KW-0547">Nucleotide-binding</keyword>
<accession>A0A6F8EVG6</accession>
<comment type="pathway">
    <text evidence="7">Lipid metabolism; malonyl-CoA biosynthesis; malonyl-CoA from acetyl-CoA: step 1/1.</text>
</comment>
<dbReference type="GO" id="GO:2001295">
    <property type="term" value="P:malonyl-CoA biosynthetic process"/>
    <property type="evidence" value="ECO:0007669"/>
    <property type="project" value="UniProtKB-UniRule"/>
</dbReference>
<dbReference type="PRINTS" id="PR01070">
    <property type="entry name" value="ACCCTRFRASEB"/>
</dbReference>
<dbReference type="InterPro" id="IPR029045">
    <property type="entry name" value="ClpP/crotonase-like_dom_sf"/>
</dbReference>
<evidence type="ECO:0000256" key="1">
    <source>
        <dbReference type="ARBA" id="ARBA00011842"/>
    </source>
</evidence>
<organism evidence="10">
    <name type="scientific">Trailliaedoxa gracilis</name>
    <dbReference type="NCBI Taxonomy" id="1008951"/>
    <lineage>
        <taxon>Eukaryota</taxon>
        <taxon>Viridiplantae</taxon>
        <taxon>Streptophyta</taxon>
        <taxon>Embryophyta</taxon>
        <taxon>Tracheophyta</taxon>
        <taxon>Spermatophyta</taxon>
        <taxon>Magnoliopsida</taxon>
        <taxon>eudicotyledons</taxon>
        <taxon>Gunneridae</taxon>
        <taxon>Pentapetalae</taxon>
        <taxon>asterids</taxon>
        <taxon>lamiids</taxon>
        <taxon>Gentianales</taxon>
        <taxon>Rubiaceae</taxon>
        <taxon>Ixoroideae</taxon>
        <taxon>Trailliaedoxeae</taxon>
        <taxon>Trailliaedoxa</taxon>
    </lineage>
</organism>
<feature type="region of interest" description="Disordered" evidence="8">
    <location>
        <begin position="47"/>
        <end position="70"/>
    </location>
</feature>
<dbReference type="RefSeq" id="YP_010383703.1">
    <property type="nucleotide sequence ID" value="NC_063574.1"/>
</dbReference>
<reference evidence="11" key="2">
    <citation type="submission" date="2019-03" db="EMBL/GenBank/DDBJ databases">
        <title>The complete cp genome of Trailliaedoxa gracilis.</title>
        <authorList>
            <person name="Zhou Y."/>
            <person name="Li W."/>
        </authorList>
    </citation>
    <scope>NUCLEOTIDE SEQUENCE</scope>
</reference>
<geneLocation type="chloroplast" evidence="10"/>
<keyword evidence="2 7" id="KW-0808">Transferase</keyword>
<dbReference type="PROSITE" id="PS50980">
    <property type="entry name" value="COA_CT_NTER"/>
    <property type="match status" value="1"/>
</dbReference>
<feature type="binding site" evidence="7">
    <location>
        <position position="246"/>
    </location>
    <ligand>
        <name>Zn(2+)</name>
        <dbReference type="ChEBI" id="CHEBI:29105"/>
    </ligand>
</feature>
<evidence type="ECO:0000256" key="6">
    <source>
        <dbReference type="ARBA" id="ARBA00022840"/>
    </source>
</evidence>
<keyword evidence="7" id="KW-0479">Metal-binding</keyword>
<evidence type="ECO:0000256" key="4">
    <source>
        <dbReference type="ARBA" id="ARBA00022771"/>
    </source>
</evidence>
<comment type="subcellular location">
    <subcellularLocation>
        <location evidence="7">Plastid</location>
        <location evidence="7">Chloroplast stroma</location>
    </subcellularLocation>
</comment>
<feature type="binding site" evidence="7">
    <location>
        <position position="249"/>
    </location>
    <ligand>
        <name>Zn(2+)</name>
        <dbReference type="ChEBI" id="CHEBI:29105"/>
    </ligand>
</feature>
<dbReference type="AlphaFoldDB" id="A0A6F8EVG6"/>
<reference evidence="10" key="1">
    <citation type="submission" date="2016-12" db="EMBL/GenBank/DDBJ databases">
        <authorList>
            <person name="Wikstrom N."/>
        </authorList>
    </citation>
    <scope>NUCLEOTIDE SEQUENCE</scope>
</reference>
<dbReference type="Pfam" id="PF01039">
    <property type="entry name" value="Carboxyl_trans"/>
    <property type="match status" value="1"/>
</dbReference>
<proteinExistence type="inferred from homology"/>
<keyword evidence="6 7" id="KW-0067">ATP-binding</keyword>
<evidence type="ECO:0000256" key="8">
    <source>
        <dbReference type="SAM" id="MobiDB-lite"/>
    </source>
</evidence>
<dbReference type="EC" id="2.1.3.15" evidence="7"/>
<dbReference type="EMBL" id="KY378667">
    <property type="protein sequence ID" value="ATL59569.1"/>
    <property type="molecule type" value="Genomic_DNA"/>
</dbReference>
<protein>
    <recommendedName>
        <fullName evidence="7">Acetyl-coenzyme A carboxylase carboxyl transferase subunit beta, chloroplastic</fullName>
        <shortName evidence="7">ACCase subunit beta</shortName>
        <shortName evidence="7">Acetyl-CoA carboxylase carboxyltransferase subunit beta</shortName>
        <ecNumber evidence="7">2.1.3.15</ecNumber>
    </recommendedName>
</protein>
<dbReference type="GO" id="GO:0003989">
    <property type="term" value="F:acetyl-CoA carboxylase activity"/>
    <property type="evidence" value="ECO:0007669"/>
    <property type="project" value="InterPro"/>
</dbReference>
<comment type="catalytic activity">
    <reaction evidence="7">
        <text>N(6)-carboxybiotinyl-L-lysyl-[protein] + acetyl-CoA = N(6)-biotinyl-L-lysyl-[protein] + malonyl-CoA</text>
        <dbReference type="Rhea" id="RHEA:54728"/>
        <dbReference type="Rhea" id="RHEA-COMP:10505"/>
        <dbReference type="Rhea" id="RHEA-COMP:10506"/>
        <dbReference type="ChEBI" id="CHEBI:57288"/>
        <dbReference type="ChEBI" id="CHEBI:57384"/>
        <dbReference type="ChEBI" id="CHEBI:83144"/>
        <dbReference type="ChEBI" id="CHEBI:83145"/>
        <dbReference type="EC" id="2.1.3.15"/>
    </reaction>
</comment>
<dbReference type="GeneID" id="72623008"/>
<gene>
    <name evidence="7 10" type="primary">accD</name>
</gene>
<keyword evidence="7" id="KW-0275">Fatty acid biosynthesis</keyword>
<comment type="function">
    <text evidence="7">Component of the acetyl coenzyme A carboxylase (ACC) complex. Biotin carboxylase (BC) catalyzes the carboxylation of biotin on its carrier protein (BCCP) and then the CO(2) group is transferred by the transcarboxylase to acetyl-CoA to form malonyl-CoA.</text>
</comment>
<keyword evidence="10" id="KW-0150">Chloroplast</keyword>
<dbReference type="InterPro" id="IPR000438">
    <property type="entry name" value="Acetyl_CoA_COase_Trfase_b_su"/>
</dbReference>
<dbReference type="NCBIfam" id="TIGR00515">
    <property type="entry name" value="accD"/>
    <property type="match status" value="1"/>
</dbReference>
<keyword evidence="7" id="KW-0443">Lipid metabolism</keyword>
<dbReference type="GO" id="GO:0008270">
    <property type="term" value="F:zinc ion binding"/>
    <property type="evidence" value="ECO:0007669"/>
    <property type="project" value="UniProtKB-UniRule"/>
</dbReference>
<evidence type="ECO:0000256" key="7">
    <source>
        <dbReference type="HAMAP-Rule" id="MF_01395"/>
    </source>
</evidence>
<dbReference type="UniPathway" id="UPA00655">
    <property type="reaction ID" value="UER00711"/>
</dbReference>
<keyword evidence="10" id="KW-0934">Plastid</keyword>
<evidence type="ECO:0000313" key="11">
    <source>
        <dbReference type="EMBL" id="UEQ17658.1"/>
    </source>
</evidence>
<dbReference type="GO" id="GO:0016743">
    <property type="term" value="F:carboxyl- or carbamoyltransferase activity"/>
    <property type="evidence" value="ECO:0007669"/>
    <property type="project" value="UniProtKB-UniRule"/>
</dbReference>
<dbReference type="InterPro" id="IPR034733">
    <property type="entry name" value="AcCoA_carboxyl_beta"/>
</dbReference>
<dbReference type="PANTHER" id="PTHR42995:SF5">
    <property type="entry name" value="ACETYL-COENZYME A CARBOXYLASE CARBOXYL TRANSFERASE SUBUNIT BETA, CHLOROPLASTIC"/>
    <property type="match status" value="1"/>
</dbReference>